<dbReference type="EMBL" id="OU963865">
    <property type="protein sequence ID" value="CAH0771530.1"/>
    <property type="molecule type" value="Genomic_DNA"/>
</dbReference>
<dbReference type="GO" id="GO:0006428">
    <property type="term" value="P:isoleucyl-tRNA aminoacylation"/>
    <property type="evidence" value="ECO:0007669"/>
    <property type="project" value="InterPro"/>
</dbReference>
<dbReference type="GO" id="GO:0002161">
    <property type="term" value="F:aminoacyl-tRNA deacylase activity"/>
    <property type="evidence" value="ECO:0007669"/>
    <property type="project" value="InterPro"/>
</dbReference>
<dbReference type="InterPro" id="IPR009008">
    <property type="entry name" value="Val/Leu/Ile-tRNA-synth_edit"/>
</dbReference>
<dbReference type="CDD" id="cd07960">
    <property type="entry name" value="Anticodon_Ia_Ile_BEm"/>
    <property type="match status" value="1"/>
</dbReference>
<dbReference type="Proteomes" id="UP001152759">
    <property type="component" value="Chromosome 4"/>
</dbReference>
<dbReference type="InterPro" id="IPR002300">
    <property type="entry name" value="aa-tRNA-synth_Ia"/>
</dbReference>
<dbReference type="Pfam" id="PF08264">
    <property type="entry name" value="Anticodon_1"/>
    <property type="match status" value="1"/>
</dbReference>
<dbReference type="AlphaFoldDB" id="A0A9P0G445"/>
<dbReference type="InterPro" id="IPR001412">
    <property type="entry name" value="aa-tRNA-synth_I_CS"/>
</dbReference>
<keyword evidence="17" id="KW-1185">Reference proteome</keyword>
<evidence type="ECO:0000256" key="9">
    <source>
        <dbReference type="ARBA" id="ARBA00022917"/>
    </source>
</evidence>
<evidence type="ECO:0000256" key="7">
    <source>
        <dbReference type="ARBA" id="ARBA00022741"/>
    </source>
</evidence>
<evidence type="ECO:0000256" key="10">
    <source>
        <dbReference type="ARBA" id="ARBA00023146"/>
    </source>
</evidence>
<evidence type="ECO:0000259" key="14">
    <source>
        <dbReference type="Pfam" id="PF00133"/>
    </source>
</evidence>
<dbReference type="FunFam" id="3.90.740.10:FF:000009">
    <property type="entry name" value="Isoleucyl-tRNA synthetase 2, mitochondrial"/>
    <property type="match status" value="1"/>
</dbReference>
<feature type="domain" description="Aminoacyl-tRNA synthetase class Ia" evidence="14">
    <location>
        <begin position="64"/>
        <end position="675"/>
    </location>
</feature>
<dbReference type="InterPro" id="IPR033708">
    <property type="entry name" value="Anticodon_Ile_BEm"/>
</dbReference>
<evidence type="ECO:0000256" key="12">
    <source>
        <dbReference type="ARBA" id="ARBA00048359"/>
    </source>
</evidence>
<evidence type="ECO:0000256" key="11">
    <source>
        <dbReference type="ARBA" id="ARBA00032665"/>
    </source>
</evidence>
<dbReference type="InterPro" id="IPR002301">
    <property type="entry name" value="Ile-tRNA-ligase"/>
</dbReference>
<dbReference type="Pfam" id="PF00133">
    <property type="entry name" value="tRNA-synt_1"/>
    <property type="match status" value="1"/>
</dbReference>
<reference evidence="16" key="1">
    <citation type="submission" date="2021-12" db="EMBL/GenBank/DDBJ databases">
        <authorList>
            <person name="King R."/>
        </authorList>
    </citation>
    <scope>NUCLEOTIDE SEQUENCE</scope>
</reference>
<evidence type="ECO:0000256" key="6">
    <source>
        <dbReference type="ARBA" id="ARBA00022723"/>
    </source>
</evidence>
<evidence type="ECO:0000313" key="17">
    <source>
        <dbReference type="Proteomes" id="UP001152759"/>
    </source>
</evidence>
<dbReference type="GO" id="GO:0004822">
    <property type="term" value="F:isoleucine-tRNA ligase activity"/>
    <property type="evidence" value="ECO:0007669"/>
    <property type="project" value="UniProtKB-EC"/>
</dbReference>
<dbReference type="InterPro" id="IPR014729">
    <property type="entry name" value="Rossmann-like_a/b/a_fold"/>
</dbReference>
<comment type="similarity">
    <text evidence="2 13">Belongs to the class-I aminoacyl-tRNA synthetase family.</text>
</comment>
<evidence type="ECO:0000256" key="13">
    <source>
        <dbReference type="RuleBase" id="RU363035"/>
    </source>
</evidence>
<dbReference type="InterPro" id="IPR050081">
    <property type="entry name" value="Ile-tRNA_ligase"/>
</dbReference>
<dbReference type="GO" id="GO:0000049">
    <property type="term" value="F:tRNA binding"/>
    <property type="evidence" value="ECO:0007669"/>
    <property type="project" value="InterPro"/>
</dbReference>
<sequence>MMKEFILKSPTRSFRCQFTHRVYRYFSKISTTKSKKYSHTLNLPSTKFQNWVKQEERAQLDQYIYEKYNFADLYKLQRNFPSRPEFILHDGPPYANGDVHMGHAVNKILKDIINRRKLLDGFKIHYVPGWDCHGLPIELKAVESNSQSGLTAVEIRKTARKFAEGTIKKQKKCFKSWGVMADWESGCYSTFNKAYTQNQFHLFYALHEKGLIYRGLKPIYWSPSSRTALAEAELEYNNAHESTSIFFRWRLNSIPEMMRSVIGSRTVFAITWTTTPWTLPSNAAIAFNPAIDYSLITFSDDSSDAYLVASSSIKNLEEKLNKLCSILAQFSGVNLSGLTYQHPLKLDSVQPLLGANFVSTDKGTGLVHIAPAHGPEDFLLGLKNNISISNIVDERGLYTAEAGGNLEGMNIFCEGKKKLMEILRPDILFEEPFIHSYPYDWRTKEPVIFRASHQWFIDTEKIKDDALKSLENVSMAGVSTIKELKTRLEQRPYWCISRQRVWGAPIPVLYNVSTNEPIVSKSLIEHFCFLLDKFGPDFWWTVPLAELIPKNSEDSIMMRENEIKRGEDILDIWFDSGISWSCVLGNDKTADLYLEGVDQLTGWFQSSLLTSVAVRKKAPYKSIFVHGYAVDQNMQKMSKSLGNVISPVDIVAGGKDLKSQPAYGIDVLRWWAAAHTVFHSSIPVTSTVLTSSKDDLQKIRLIMKFLLGALNNYSPCDSGGSLFLLDKYMLNCLREFLTQVNSFYLNYQFNLVCQAVTKLITNEVSSLYCHLTKDRLYCDGKDSVSRQACQYTMAAILKTLLFTIGPIVPHLTEEVYSHFTAKKAGSSYFSSDHNLGIEKWCYPETKETIELLLKVKDDVSSKLPPSKRISECDLSVVASSQVYNILQVINKSDMIELLQAANVSVAQDASLKEGFHLEMDSTSNHFCERCRLYASTSADSLCQRCTQVLQSI</sequence>
<dbReference type="SUPFAM" id="SSF47323">
    <property type="entry name" value="Anticodon-binding domain of a subclass of class I aminoacyl-tRNA synthetases"/>
    <property type="match status" value="1"/>
</dbReference>
<proteinExistence type="inferred from homology"/>
<dbReference type="KEGG" id="btab:109040967"/>
<evidence type="ECO:0000313" key="16">
    <source>
        <dbReference type="EMBL" id="CAH0771530.1"/>
    </source>
</evidence>
<dbReference type="PROSITE" id="PS00178">
    <property type="entry name" value="AA_TRNA_LIGASE_I"/>
    <property type="match status" value="1"/>
</dbReference>
<comment type="catalytic activity">
    <reaction evidence="12">
        <text>tRNA(Ile) + L-isoleucine + ATP = L-isoleucyl-tRNA(Ile) + AMP + diphosphate</text>
        <dbReference type="Rhea" id="RHEA:11060"/>
        <dbReference type="Rhea" id="RHEA-COMP:9666"/>
        <dbReference type="Rhea" id="RHEA-COMP:9695"/>
        <dbReference type="ChEBI" id="CHEBI:30616"/>
        <dbReference type="ChEBI" id="CHEBI:33019"/>
        <dbReference type="ChEBI" id="CHEBI:58045"/>
        <dbReference type="ChEBI" id="CHEBI:78442"/>
        <dbReference type="ChEBI" id="CHEBI:78528"/>
        <dbReference type="ChEBI" id="CHEBI:456215"/>
        <dbReference type="EC" id="6.1.1.5"/>
    </reaction>
</comment>
<dbReference type="SUPFAM" id="SSF52374">
    <property type="entry name" value="Nucleotidylyl transferase"/>
    <property type="match status" value="1"/>
</dbReference>
<keyword evidence="8 13" id="KW-0067">ATP-binding</keyword>
<dbReference type="FunFam" id="3.40.50.620:FF:000111">
    <property type="entry name" value="Mitochondrial isoleucyl-tRNA synthetase"/>
    <property type="match status" value="1"/>
</dbReference>
<dbReference type="GO" id="GO:0046872">
    <property type="term" value="F:metal ion binding"/>
    <property type="evidence" value="ECO:0007669"/>
    <property type="project" value="UniProtKB-KW"/>
</dbReference>
<dbReference type="Gene3D" id="3.90.740.10">
    <property type="entry name" value="Valyl/Leucyl/Isoleucyl-tRNA synthetase, editing domain"/>
    <property type="match status" value="1"/>
</dbReference>
<dbReference type="PANTHER" id="PTHR42765:SF1">
    <property type="entry name" value="ISOLEUCINE--TRNA LIGASE, MITOCHONDRIAL"/>
    <property type="match status" value="1"/>
</dbReference>
<keyword evidence="6" id="KW-0479">Metal-binding</keyword>
<evidence type="ECO:0000259" key="15">
    <source>
        <dbReference type="Pfam" id="PF08264"/>
    </source>
</evidence>
<dbReference type="GO" id="GO:0005739">
    <property type="term" value="C:mitochondrion"/>
    <property type="evidence" value="ECO:0007669"/>
    <property type="project" value="UniProtKB-SubCell"/>
</dbReference>
<keyword evidence="10 13" id="KW-0030">Aminoacyl-tRNA synthetase</keyword>
<evidence type="ECO:0000256" key="5">
    <source>
        <dbReference type="ARBA" id="ARBA00022598"/>
    </source>
</evidence>
<comment type="subcellular location">
    <subcellularLocation>
        <location evidence="1">Mitochondrion</location>
    </subcellularLocation>
</comment>
<protein>
    <recommendedName>
        <fullName evidence="3">isoleucine--tRNA ligase</fullName>
        <ecNumber evidence="3">6.1.1.5</ecNumber>
    </recommendedName>
    <alternativeName>
        <fullName evidence="11">Isoleucyl-tRNA synthetase</fullName>
    </alternativeName>
</protein>
<organism evidence="16 17">
    <name type="scientific">Bemisia tabaci</name>
    <name type="common">Sweetpotato whitefly</name>
    <name type="synonym">Aleurodes tabaci</name>
    <dbReference type="NCBI Taxonomy" id="7038"/>
    <lineage>
        <taxon>Eukaryota</taxon>
        <taxon>Metazoa</taxon>
        <taxon>Ecdysozoa</taxon>
        <taxon>Arthropoda</taxon>
        <taxon>Hexapoda</taxon>
        <taxon>Insecta</taxon>
        <taxon>Pterygota</taxon>
        <taxon>Neoptera</taxon>
        <taxon>Paraneoptera</taxon>
        <taxon>Hemiptera</taxon>
        <taxon>Sternorrhyncha</taxon>
        <taxon>Aleyrodoidea</taxon>
        <taxon>Aleyrodidae</taxon>
        <taxon>Aleyrodinae</taxon>
        <taxon>Bemisia</taxon>
    </lineage>
</organism>
<keyword evidence="4" id="KW-0963">Cytoplasm</keyword>
<keyword evidence="9 13" id="KW-0648">Protein biosynthesis</keyword>
<keyword evidence="5 13" id="KW-0436">Ligase</keyword>
<accession>A0A9P0G445</accession>
<keyword evidence="7 13" id="KW-0547">Nucleotide-binding</keyword>
<dbReference type="EC" id="6.1.1.5" evidence="3"/>
<gene>
    <name evidence="16" type="ORF">BEMITA_LOCUS8264</name>
</gene>
<feature type="domain" description="Methionyl/Valyl/Leucyl/Isoleucyl-tRNA synthetase anticodon-binding" evidence="15">
    <location>
        <begin position="726"/>
        <end position="825"/>
    </location>
</feature>
<name>A0A9P0G445_BEMTA</name>
<dbReference type="SUPFAM" id="SSF50677">
    <property type="entry name" value="ValRS/IleRS/LeuRS editing domain"/>
    <property type="match status" value="1"/>
</dbReference>
<dbReference type="Gene3D" id="1.10.730.20">
    <property type="match status" value="1"/>
</dbReference>
<dbReference type="PANTHER" id="PTHR42765">
    <property type="entry name" value="SOLEUCYL-TRNA SYNTHETASE"/>
    <property type="match status" value="1"/>
</dbReference>
<evidence type="ECO:0000256" key="1">
    <source>
        <dbReference type="ARBA" id="ARBA00004173"/>
    </source>
</evidence>
<dbReference type="NCBIfam" id="TIGR00392">
    <property type="entry name" value="ileS"/>
    <property type="match status" value="1"/>
</dbReference>
<dbReference type="PRINTS" id="PR00984">
    <property type="entry name" value="TRNASYNTHILE"/>
</dbReference>
<evidence type="ECO:0000256" key="8">
    <source>
        <dbReference type="ARBA" id="ARBA00022840"/>
    </source>
</evidence>
<evidence type="ECO:0000256" key="2">
    <source>
        <dbReference type="ARBA" id="ARBA00005594"/>
    </source>
</evidence>
<dbReference type="GO" id="GO:0032543">
    <property type="term" value="P:mitochondrial translation"/>
    <property type="evidence" value="ECO:0007669"/>
    <property type="project" value="TreeGrafter"/>
</dbReference>
<dbReference type="FunFam" id="3.40.50.620:FF:000128">
    <property type="entry name" value="Isoleucyl-tRNA synthetase 2, mitochondrial"/>
    <property type="match status" value="1"/>
</dbReference>
<dbReference type="InterPro" id="IPR009080">
    <property type="entry name" value="tRNAsynth_Ia_anticodon-bd"/>
</dbReference>
<dbReference type="GO" id="GO:0005524">
    <property type="term" value="F:ATP binding"/>
    <property type="evidence" value="ECO:0007669"/>
    <property type="project" value="UniProtKB-KW"/>
</dbReference>
<dbReference type="InterPro" id="IPR013155">
    <property type="entry name" value="M/V/L/I-tRNA-synth_anticd-bd"/>
</dbReference>
<dbReference type="Gene3D" id="3.40.50.620">
    <property type="entry name" value="HUPs"/>
    <property type="match status" value="2"/>
</dbReference>
<evidence type="ECO:0000256" key="4">
    <source>
        <dbReference type="ARBA" id="ARBA00022490"/>
    </source>
</evidence>
<evidence type="ECO:0000256" key="3">
    <source>
        <dbReference type="ARBA" id="ARBA00013165"/>
    </source>
</evidence>